<dbReference type="AlphaFoldDB" id="A0AAE0SC33"/>
<sequence length="101" mass="11161">MPVALMNAKLSPWMAFDGPCGNTTNLSVSPPKGLRTTEIADALLQRINTTGVARLIGIIGEYKYIDQDQGEYVTRRIIVTIVRSTSYSIETCVVKKERKSV</sequence>
<comment type="caution">
    <text evidence="1">The sequence shown here is derived from an EMBL/GenBank/DDBJ whole genome shotgun (WGS) entry which is preliminary data.</text>
</comment>
<dbReference type="EMBL" id="JAEAOA010001426">
    <property type="protein sequence ID" value="KAK3588918.1"/>
    <property type="molecule type" value="Genomic_DNA"/>
</dbReference>
<reference evidence="1" key="3">
    <citation type="submission" date="2023-05" db="EMBL/GenBank/DDBJ databases">
        <authorList>
            <person name="Smith C.H."/>
        </authorList>
    </citation>
    <scope>NUCLEOTIDE SEQUENCE</scope>
    <source>
        <strain evidence="1">CHS0354</strain>
        <tissue evidence="1">Mantle</tissue>
    </source>
</reference>
<evidence type="ECO:0000313" key="2">
    <source>
        <dbReference type="Proteomes" id="UP001195483"/>
    </source>
</evidence>
<protein>
    <submittedName>
        <fullName evidence="1">Uncharacterized protein</fullName>
    </submittedName>
</protein>
<evidence type="ECO:0000313" key="1">
    <source>
        <dbReference type="EMBL" id="KAK3588918.1"/>
    </source>
</evidence>
<proteinExistence type="predicted"/>
<organism evidence="1 2">
    <name type="scientific">Potamilus streckersoni</name>
    <dbReference type="NCBI Taxonomy" id="2493646"/>
    <lineage>
        <taxon>Eukaryota</taxon>
        <taxon>Metazoa</taxon>
        <taxon>Spiralia</taxon>
        <taxon>Lophotrochozoa</taxon>
        <taxon>Mollusca</taxon>
        <taxon>Bivalvia</taxon>
        <taxon>Autobranchia</taxon>
        <taxon>Heteroconchia</taxon>
        <taxon>Palaeoheterodonta</taxon>
        <taxon>Unionida</taxon>
        <taxon>Unionoidea</taxon>
        <taxon>Unionidae</taxon>
        <taxon>Ambleminae</taxon>
        <taxon>Lampsilini</taxon>
        <taxon>Potamilus</taxon>
    </lineage>
</organism>
<gene>
    <name evidence="1" type="ORF">CHS0354_023677</name>
</gene>
<dbReference type="Proteomes" id="UP001195483">
    <property type="component" value="Unassembled WGS sequence"/>
</dbReference>
<reference evidence="1" key="1">
    <citation type="journal article" date="2021" name="Genome Biol. Evol.">
        <title>A High-Quality Reference Genome for a Parasitic Bivalve with Doubly Uniparental Inheritance (Bivalvia: Unionida).</title>
        <authorList>
            <person name="Smith C.H."/>
        </authorList>
    </citation>
    <scope>NUCLEOTIDE SEQUENCE</scope>
    <source>
        <strain evidence="1">CHS0354</strain>
    </source>
</reference>
<name>A0AAE0SC33_9BIVA</name>
<keyword evidence="2" id="KW-1185">Reference proteome</keyword>
<accession>A0AAE0SC33</accession>
<reference evidence="1" key="2">
    <citation type="journal article" date="2021" name="Genome Biol. Evol.">
        <title>Developing a high-quality reference genome for a parasitic bivalve with doubly uniparental inheritance (Bivalvia: Unionida).</title>
        <authorList>
            <person name="Smith C.H."/>
        </authorList>
    </citation>
    <scope>NUCLEOTIDE SEQUENCE</scope>
    <source>
        <strain evidence="1">CHS0354</strain>
        <tissue evidence="1">Mantle</tissue>
    </source>
</reference>